<evidence type="ECO:0000259" key="8">
    <source>
        <dbReference type="PROSITE" id="PS50928"/>
    </source>
</evidence>
<comment type="subcellular location">
    <subcellularLocation>
        <location evidence="1 7">Cell membrane</location>
        <topology evidence="1 7">Multi-pass membrane protein</topology>
    </subcellularLocation>
</comment>
<proteinExistence type="inferred from homology"/>
<feature type="transmembrane region" description="Helical" evidence="7">
    <location>
        <begin position="28"/>
        <end position="53"/>
    </location>
</feature>
<evidence type="ECO:0000256" key="1">
    <source>
        <dbReference type="ARBA" id="ARBA00004651"/>
    </source>
</evidence>
<keyword evidence="2 7" id="KW-0813">Transport</keyword>
<dbReference type="PANTHER" id="PTHR43744">
    <property type="entry name" value="ABC TRANSPORTER PERMEASE PROTEIN MG189-RELATED-RELATED"/>
    <property type="match status" value="1"/>
</dbReference>
<evidence type="ECO:0000256" key="7">
    <source>
        <dbReference type="RuleBase" id="RU363032"/>
    </source>
</evidence>
<evidence type="ECO:0000256" key="2">
    <source>
        <dbReference type="ARBA" id="ARBA00022448"/>
    </source>
</evidence>
<evidence type="ECO:0000256" key="4">
    <source>
        <dbReference type="ARBA" id="ARBA00022692"/>
    </source>
</evidence>
<feature type="domain" description="ABC transmembrane type-1" evidence="8">
    <location>
        <begin position="97"/>
        <end position="286"/>
    </location>
</feature>
<keyword evidence="6 7" id="KW-0472">Membrane</keyword>
<feature type="transmembrane region" description="Helical" evidence="7">
    <location>
        <begin position="265"/>
        <end position="285"/>
    </location>
</feature>
<dbReference type="AlphaFoldDB" id="L0IJE9"/>
<feature type="transmembrane region" description="Helical" evidence="7">
    <location>
        <begin position="207"/>
        <end position="229"/>
    </location>
</feature>
<evidence type="ECO:0000313" key="10">
    <source>
        <dbReference type="Proteomes" id="UP000010845"/>
    </source>
</evidence>
<dbReference type="InterPro" id="IPR035906">
    <property type="entry name" value="MetI-like_sf"/>
</dbReference>
<accession>L0IJE9</accession>
<comment type="similarity">
    <text evidence="7">Belongs to the binding-protein-dependent transport system permease family.</text>
</comment>
<dbReference type="PATRIC" id="fig|698948.3.peg.636"/>
<dbReference type="GO" id="GO:0055085">
    <property type="term" value="P:transmembrane transport"/>
    <property type="evidence" value="ECO:0007669"/>
    <property type="project" value="InterPro"/>
</dbReference>
<dbReference type="RefSeq" id="WP_015311082.1">
    <property type="nucleotide sequence ID" value="NC_019970.1"/>
</dbReference>
<feature type="transmembrane region" description="Helical" evidence="7">
    <location>
        <begin position="165"/>
        <end position="186"/>
    </location>
</feature>
<evidence type="ECO:0000256" key="6">
    <source>
        <dbReference type="ARBA" id="ARBA00023136"/>
    </source>
</evidence>
<reference evidence="9 10" key="1">
    <citation type="submission" date="2012-03" db="EMBL/GenBank/DDBJ databases">
        <title>Complete sequence of chromosome of Thermoanaerobacterium thermosaccharolyticum M0795.</title>
        <authorList>
            <consortium name="US DOE Joint Genome Institute"/>
            <person name="Lucas S."/>
            <person name="Han J."/>
            <person name="Lapidus A."/>
            <person name="Cheng J.-F."/>
            <person name="Goodwin L."/>
            <person name="Pitluck S."/>
            <person name="Peters L."/>
            <person name="Teshima H."/>
            <person name="Detter J.C."/>
            <person name="Han C."/>
            <person name="Tapia R."/>
            <person name="Land M."/>
            <person name="Hauser L."/>
            <person name="Kyrpides N."/>
            <person name="Ivanova N."/>
            <person name="Pagani I."/>
            <person name="Feinberg L."/>
            <person name="Folden J."/>
            <person name="Hogsett D."/>
            <person name="Shaw J."/>
            <person name="Woyke T."/>
        </authorList>
    </citation>
    <scope>NUCLEOTIDE SEQUENCE [LARGE SCALE GENOMIC DNA]</scope>
    <source>
        <strain evidence="9 10">M0795</strain>
    </source>
</reference>
<sequence length="301" mass="33627">MESHASNIGSKEKYNDSSYKNNLFARNIIGRFFIVAFFVVLSIIALFPLYYLIVSSFKPADQLFTTGLDATINLKVMNLKNYISLFGSQGGLYLSWYKNSLIITILGTILTLLLSSMVGYGLAVYQFRGRNLIFTLVLFIMMVPVEMLLLPMYKLMVSLNLLNTYWGVILPGVVSPTAVFFFRQYAAGLSKDFMDAARIDGCTEFGIFWRVMAPLMIPAFGAMTILVALGNWNNFLWPLIVMRTDQMFTLPVGLMSLLTPYESNYSVLLSGSVLSILPIVIIYLINQEAFMSGLTVGGIKG</sequence>
<dbReference type="InterPro" id="IPR000515">
    <property type="entry name" value="MetI-like"/>
</dbReference>
<name>L0IJE9_THETR</name>
<keyword evidence="5 7" id="KW-1133">Transmembrane helix</keyword>
<evidence type="ECO:0000313" key="9">
    <source>
        <dbReference type="EMBL" id="AGB18346.1"/>
    </source>
</evidence>
<dbReference type="Proteomes" id="UP000010845">
    <property type="component" value="Chromosome"/>
</dbReference>
<feature type="transmembrane region" description="Helical" evidence="7">
    <location>
        <begin position="132"/>
        <end position="153"/>
    </location>
</feature>
<dbReference type="Gene3D" id="1.10.3720.10">
    <property type="entry name" value="MetI-like"/>
    <property type="match status" value="1"/>
</dbReference>
<dbReference type="KEGG" id="tto:Thethe_00656"/>
<keyword evidence="3" id="KW-1003">Cell membrane</keyword>
<gene>
    <name evidence="9" type="ORF">Thethe_00656</name>
</gene>
<keyword evidence="4 7" id="KW-0812">Transmembrane</keyword>
<protein>
    <submittedName>
        <fullName evidence="9">ABC-type sugar transport system, permease component</fullName>
    </submittedName>
</protein>
<evidence type="ECO:0000256" key="5">
    <source>
        <dbReference type="ARBA" id="ARBA00022989"/>
    </source>
</evidence>
<dbReference type="EMBL" id="CP003066">
    <property type="protein sequence ID" value="AGB18346.1"/>
    <property type="molecule type" value="Genomic_DNA"/>
</dbReference>
<dbReference type="HOGENOM" id="CLU_016047_1_1_9"/>
<dbReference type="PANTHER" id="PTHR43744:SF2">
    <property type="entry name" value="ARABINOOLIGOSACCHARIDES TRANSPORT SYSTEM PERMEASE PROTEIN ARAQ"/>
    <property type="match status" value="1"/>
</dbReference>
<dbReference type="Pfam" id="PF00528">
    <property type="entry name" value="BPD_transp_1"/>
    <property type="match status" value="1"/>
</dbReference>
<dbReference type="GO" id="GO:0005886">
    <property type="term" value="C:plasma membrane"/>
    <property type="evidence" value="ECO:0007669"/>
    <property type="project" value="UniProtKB-SubCell"/>
</dbReference>
<organism evidence="9 10">
    <name type="scientific">Thermoanaerobacterium thermosaccharolyticum M0795</name>
    <dbReference type="NCBI Taxonomy" id="698948"/>
    <lineage>
        <taxon>Bacteria</taxon>
        <taxon>Bacillati</taxon>
        <taxon>Bacillota</taxon>
        <taxon>Clostridia</taxon>
        <taxon>Thermoanaerobacterales</taxon>
        <taxon>Thermoanaerobacteraceae</taxon>
        <taxon>Thermoanaerobacterium</taxon>
    </lineage>
</organism>
<dbReference type="SUPFAM" id="SSF161098">
    <property type="entry name" value="MetI-like"/>
    <property type="match status" value="1"/>
</dbReference>
<dbReference type="PROSITE" id="PS50928">
    <property type="entry name" value="ABC_TM1"/>
    <property type="match status" value="1"/>
</dbReference>
<evidence type="ECO:0000256" key="3">
    <source>
        <dbReference type="ARBA" id="ARBA00022475"/>
    </source>
</evidence>
<dbReference type="CDD" id="cd06261">
    <property type="entry name" value="TM_PBP2"/>
    <property type="match status" value="1"/>
</dbReference>
<keyword evidence="9" id="KW-0762">Sugar transport</keyword>
<feature type="transmembrane region" description="Helical" evidence="7">
    <location>
        <begin position="101"/>
        <end position="125"/>
    </location>
</feature>